<dbReference type="SUPFAM" id="SSF57850">
    <property type="entry name" value="RING/U-box"/>
    <property type="match status" value="1"/>
</dbReference>
<dbReference type="Proteomes" id="UP000278807">
    <property type="component" value="Unassembled WGS sequence"/>
</dbReference>
<dbReference type="OrthoDB" id="128536at2759"/>
<reference evidence="3" key="1">
    <citation type="submission" date="2017-02" db="UniProtKB">
        <authorList>
            <consortium name="WormBaseParasite"/>
        </authorList>
    </citation>
    <scope>IDENTIFICATION</scope>
</reference>
<protein>
    <submittedName>
        <fullName evidence="3">RING-type domain-containing protein</fullName>
    </submittedName>
</protein>
<proteinExistence type="predicted"/>
<organism evidence="3">
    <name type="scientific">Rodentolepis nana</name>
    <name type="common">Dwarf tapeworm</name>
    <name type="synonym">Hymenolepis nana</name>
    <dbReference type="NCBI Taxonomy" id="102285"/>
    <lineage>
        <taxon>Eukaryota</taxon>
        <taxon>Metazoa</taxon>
        <taxon>Spiralia</taxon>
        <taxon>Lophotrochozoa</taxon>
        <taxon>Platyhelminthes</taxon>
        <taxon>Cestoda</taxon>
        <taxon>Eucestoda</taxon>
        <taxon>Cyclophyllidea</taxon>
        <taxon>Hymenolepididae</taxon>
        <taxon>Rodentolepis</taxon>
    </lineage>
</organism>
<dbReference type="WBParaSite" id="HNAJ_0000622501-mRNA-1">
    <property type="protein sequence ID" value="HNAJ_0000622501-mRNA-1"/>
    <property type="gene ID" value="HNAJ_0000622501"/>
</dbReference>
<evidence type="ECO:0000313" key="2">
    <source>
        <dbReference type="Proteomes" id="UP000278807"/>
    </source>
</evidence>
<dbReference type="EMBL" id="UZAE01006377">
    <property type="protein sequence ID" value="VDO02081.1"/>
    <property type="molecule type" value="Genomic_DNA"/>
</dbReference>
<keyword evidence="2" id="KW-1185">Reference proteome</keyword>
<evidence type="ECO:0000313" key="1">
    <source>
        <dbReference type="EMBL" id="VDO02081.1"/>
    </source>
</evidence>
<gene>
    <name evidence="1" type="ORF">HNAJ_LOCUS6221</name>
</gene>
<dbReference type="Gene3D" id="3.30.40.10">
    <property type="entry name" value="Zinc/RING finger domain, C3HC4 (zinc finger)"/>
    <property type="match status" value="1"/>
</dbReference>
<accession>A0A0R3TGN4</accession>
<evidence type="ECO:0000313" key="3">
    <source>
        <dbReference type="WBParaSite" id="HNAJ_0000622501-mRNA-1"/>
    </source>
</evidence>
<name>A0A0R3TGN4_RODNA</name>
<sequence>MSRADAYNDKICTRALLSPFINVLGSNHVLCMENMENHDPDDKCNVHRNCPVEDAVSIFSRMSAYKKVESFEEETLCPICFDFLQPPILRPSDCNHYFVKTAY</sequence>
<dbReference type="AlphaFoldDB" id="A0A0R3TGN4"/>
<dbReference type="InterPro" id="IPR013083">
    <property type="entry name" value="Znf_RING/FYVE/PHD"/>
</dbReference>
<reference evidence="1 2" key="2">
    <citation type="submission" date="2018-11" db="EMBL/GenBank/DDBJ databases">
        <authorList>
            <consortium name="Pathogen Informatics"/>
        </authorList>
    </citation>
    <scope>NUCLEOTIDE SEQUENCE [LARGE SCALE GENOMIC DNA]</scope>
</reference>